<gene>
    <name evidence="1" type="ORF">Kpol_1018p101</name>
</gene>
<dbReference type="Pfam" id="PF10434">
    <property type="entry name" value="MAM1"/>
    <property type="match status" value="1"/>
</dbReference>
<protein>
    <submittedName>
        <fullName evidence="1">Uncharacterized protein</fullName>
    </submittedName>
</protein>
<dbReference type="OMA" id="IDMESIM"/>
<dbReference type="GeneID" id="5547926"/>
<dbReference type="InParanoid" id="A7TDU8"/>
<dbReference type="HOGENOM" id="CLU_763330_0_0_1"/>
<dbReference type="InterPro" id="IPR018847">
    <property type="entry name" value="Monopolin_cplx_su_Mam1"/>
</dbReference>
<dbReference type="Proteomes" id="UP000000267">
    <property type="component" value="Unassembled WGS sequence"/>
</dbReference>
<organism evidence="2">
    <name type="scientific">Vanderwaltozyma polyspora (strain ATCC 22028 / DSM 70294 / BCRC 21397 / CBS 2163 / NBRC 10782 / NRRL Y-8283 / UCD 57-17)</name>
    <name type="common">Kluyveromyces polysporus</name>
    <dbReference type="NCBI Taxonomy" id="436907"/>
    <lineage>
        <taxon>Eukaryota</taxon>
        <taxon>Fungi</taxon>
        <taxon>Dikarya</taxon>
        <taxon>Ascomycota</taxon>
        <taxon>Saccharomycotina</taxon>
        <taxon>Saccharomycetes</taxon>
        <taxon>Saccharomycetales</taxon>
        <taxon>Saccharomycetaceae</taxon>
        <taxon>Vanderwaltozyma</taxon>
    </lineage>
</organism>
<evidence type="ECO:0000313" key="2">
    <source>
        <dbReference type="Proteomes" id="UP000000267"/>
    </source>
</evidence>
<proteinExistence type="predicted"/>
<dbReference type="EMBL" id="DS480378">
    <property type="protein sequence ID" value="EDO19568.1"/>
    <property type="molecule type" value="Genomic_DNA"/>
</dbReference>
<name>A7TDU8_VANPO</name>
<reference evidence="1 2" key="1">
    <citation type="journal article" date="2007" name="Proc. Natl. Acad. Sci. U.S.A.">
        <title>Independent sorting-out of thousands of duplicated gene pairs in two yeast species descended from a whole-genome duplication.</title>
        <authorList>
            <person name="Scannell D.R."/>
            <person name="Frank A.C."/>
            <person name="Conant G.C."/>
            <person name="Byrne K.P."/>
            <person name="Woolfit M."/>
            <person name="Wolfe K.H."/>
        </authorList>
    </citation>
    <scope>NUCLEOTIDE SEQUENCE [LARGE SCALE GENOMIC DNA]</scope>
    <source>
        <strain evidence="2">ATCC 22028 / DSM 70294 / BCRC 21397 / CBS 2163 / NBRC 10782 / NRRL Y-8283 / UCD 57-17</strain>
    </source>
</reference>
<dbReference type="KEGG" id="vpo:Kpol_1018p101"/>
<dbReference type="eggNOG" id="ENOG502S889">
    <property type="taxonomic scope" value="Eukaryota"/>
</dbReference>
<dbReference type="PhylomeDB" id="A7TDU8"/>
<dbReference type="AlphaFoldDB" id="A7TDU8"/>
<sequence>MDNKINKIQKKKLPLSSKNTNVVTNLHVNSTNQPRNRQRVLKNKGTIFDDPIRDSNVILEPTKNTNLDLLIKFGNERQRRRLSNVNNLENQKCNPVHLNSEFNLGSIVEQNQQQVPSQKIENNTQLKEKGHNGDSLSRIKLRELQSTILSLEESAFQCQHGICDQMKYPYLDSMRTWFLFDMEMTIDGTINLRNSCYQQYVYNKLDMMWPKCNTLYDAVPVGSEDFPIEQLFIREIKLDPKPNKKAMDLETELENVSIDMESIMETTKTDDMNKYVFKKKIPPSLLSRRNKKEIFDEIPIKADEVINNMNTSSSSRNSDILFMDANEDGDEGESVAHKKRVKSCFLEKKVSTLEGLVLPKLNK</sequence>
<dbReference type="RefSeq" id="XP_001647426.1">
    <property type="nucleotide sequence ID" value="XM_001647376.1"/>
</dbReference>
<dbReference type="FunCoup" id="A7TDU8">
    <property type="interactions" value="114"/>
</dbReference>
<evidence type="ECO:0000313" key="1">
    <source>
        <dbReference type="EMBL" id="EDO19568.1"/>
    </source>
</evidence>
<dbReference type="STRING" id="436907.A7TDU8"/>
<keyword evidence="2" id="KW-1185">Reference proteome</keyword>
<accession>A7TDU8</accession>
<dbReference type="OrthoDB" id="4070446at2759"/>